<organism evidence="20 21">
    <name type="scientific">Triticum turgidum subsp. durum</name>
    <name type="common">Durum wheat</name>
    <name type="synonym">Triticum durum</name>
    <dbReference type="NCBI Taxonomy" id="4567"/>
    <lineage>
        <taxon>Eukaryota</taxon>
        <taxon>Viridiplantae</taxon>
        <taxon>Streptophyta</taxon>
        <taxon>Embryophyta</taxon>
        <taxon>Tracheophyta</taxon>
        <taxon>Spermatophyta</taxon>
        <taxon>Magnoliopsida</taxon>
        <taxon>Liliopsida</taxon>
        <taxon>Poales</taxon>
        <taxon>Poaceae</taxon>
        <taxon>BOP clade</taxon>
        <taxon>Pooideae</taxon>
        <taxon>Triticodae</taxon>
        <taxon>Triticeae</taxon>
        <taxon>Triticinae</taxon>
        <taxon>Triticum</taxon>
    </lineage>
</organism>
<dbReference type="FunFam" id="1.10.150.20:FF:000011">
    <property type="entry name" value="exonuclease 1"/>
    <property type="match status" value="1"/>
</dbReference>
<dbReference type="PROSITE" id="PS00841">
    <property type="entry name" value="XPG_1"/>
    <property type="match status" value="1"/>
</dbReference>
<evidence type="ECO:0000256" key="14">
    <source>
        <dbReference type="ARBA" id="ARBA00023204"/>
    </source>
</evidence>
<feature type="compositionally biased region" description="Polar residues" evidence="17">
    <location>
        <begin position="464"/>
        <end position="480"/>
    </location>
</feature>
<dbReference type="InterPro" id="IPR006085">
    <property type="entry name" value="XPG_DNA_repair_N"/>
</dbReference>
<comment type="similarity">
    <text evidence="3">Belongs to the XPG/RAD2 endonuclease family. EXO1 subfamily.</text>
</comment>
<feature type="domain" description="XPG-I" evidence="18">
    <location>
        <begin position="208"/>
        <end position="274"/>
    </location>
</feature>
<dbReference type="InterPro" id="IPR029060">
    <property type="entry name" value="PIN-like_dom_sf"/>
</dbReference>
<evidence type="ECO:0000259" key="18">
    <source>
        <dbReference type="SMART" id="SM00484"/>
    </source>
</evidence>
<comment type="function">
    <text evidence="16">Putative 5'-&gt;3' double-stranded DNA exonuclease which may also contain a cryptic 3'-&gt;5' double-stranded DNA exonuclease activity. May be involved in DNA mismatch repair (MMR).</text>
</comment>
<evidence type="ECO:0000256" key="17">
    <source>
        <dbReference type="SAM" id="MobiDB-lite"/>
    </source>
</evidence>
<dbReference type="Pfam" id="PF00752">
    <property type="entry name" value="XPG_N"/>
    <property type="match status" value="1"/>
</dbReference>
<evidence type="ECO:0000256" key="10">
    <source>
        <dbReference type="ARBA" id="ARBA00022839"/>
    </source>
</evidence>
<feature type="region of interest" description="Disordered" evidence="17">
    <location>
        <begin position="1"/>
        <end position="59"/>
    </location>
</feature>
<dbReference type="Pfam" id="PF00867">
    <property type="entry name" value="XPG_I"/>
    <property type="match status" value="1"/>
</dbReference>
<sequence>MNYESITTQKRKEKASAVGASFPFPPSARPLPALPSPFPRKPTPFTRAEESEGGTDSGAAAAAAAAMGIQGLLPQLKSIMAPIRVEDLRGQTVAVDTYSWLHKGALSCGDRLCKGIPTTRHIEYCMHRVNLLRHHGVKPILVFDGGFLPMKSEQEVKRARSRKENLERAREHEAAGNSRAAFDCYQKAVDITPKIALELIQVLKQEKVDYIVAPYEADAQMTFLSVNKLVDAVITEDSDLIPFGCSRIIFKMDKFGQGVEFQITRLERNRELDLNGFTKQMLLEMCILSGCDYLPSLPGMGVKRAHALIQKLKSHEKVIKHLRYSAVSVPPQYEENFKKAIWAFQFQRVYDPATEDIVHLSGIPHDLSEDDFLGPWLPQAVVKGIALGEIDPLTKEPFEASIPCSAPAADKGYPVKESIIPSNGKKRLELPVQKNILTNYFCLASLEAKRKFRAPKVTPKQKMLNESSLPSRQTEDSGTPDSIEDTSLPMNNIQFSQYSSEHFSSEPPRDDSIDASQRSTGRAFPWDDSDSVSPHCISRDIGSGPLSRDQHIEDAEVEVSYCNTSAMPISPCLERTSPGIADPSLISHNTEPSRSVPHYAESYVAPTVRSSYFKKDKRVFTNQVEDQLDDDDDDNAETGTSTLSGIQPGNPGGVVKRRKLWDPQNFEDETLPPTSSHDSPTVDEGCGTDSLDDIDTNSEGRFGCNISHVNNYSGIAEKSMDKFAALISSFRYAGSRASGLRAPLKDVKNTLSVRSILRPPEQNLWCTAKKTARGRGSRSRSRSDASNSADGPPDLSAFARSPVFLPDLGKVTHKDAPARSTTGGCLDQSRNTRKAVGTVVSPDLSTFAYTPTTTASRPERSKVSTAIRTADSPDPSTFAYRPTTTASPSEWSKLSPTVIRTADSPPDLSTFAYKPMKPLNGSRFAGTALVASGRNSRGRFT</sequence>
<dbReference type="InterPro" id="IPR036279">
    <property type="entry name" value="5-3_exonuclease_C_sf"/>
</dbReference>
<dbReference type="OMA" id="IEHETNG"/>
<evidence type="ECO:0000256" key="16">
    <source>
        <dbReference type="ARBA" id="ARBA00060210"/>
    </source>
</evidence>
<evidence type="ECO:0000256" key="7">
    <source>
        <dbReference type="ARBA" id="ARBA00022763"/>
    </source>
</evidence>
<dbReference type="SMART" id="SM00485">
    <property type="entry name" value="XPGN"/>
    <property type="match status" value="1"/>
</dbReference>
<evidence type="ECO:0000256" key="12">
    <source>
        <dbReference type="ARBA" id="ARBA00022881"/>
    </source>
</evidence>
<evidence type="ECO:0000256" key="9">
    <source>
        <dbReference type="ARBA" id="ARBA00022801"/>
    </source>
</evidence>
<feature type="compositionally biased region" description="Polar residues" evidence="17">
    <location>
        <begin position="882"/>
        <end position="892"/>
    </location>
</feature>
<dbReference type="GO" id="GO:0046872">
    <property type="term" value="F:metal ion binding"/>
    <property type="evidence" value="ECO:0007669"/>
    <property type="project" value="UniProtKB-KW"/>
</dbReference>
<dbReference type="GO" id="GO:0005634">
    <property type="term" value="C:nucleus"/>
    <property type="evidence" value="ECO:0007669"/>
    <property type="project" value="UniProtKB-SubCell"/>
</dbReference>
<evidence type="ECO:0000256" key="15">
    <source>
        <dbReference type="ARBA" id="ARBA00023242"/>
    </source>
</evidence>
<feature type="region of interest" description="Disordered" evidence="17">
    <location>
        <begin position="456"/>
        <end position="548"/>
    </location>
</feature>
<keyword evidence="14" id="KW-0234">DNA repair</keyword>
<evidence type="ECO:0000256" key="5">
    <source>
        <dbReference type="ARBA" id="ARBA00022722"/>
    </source>
</evidence>
<dbReference type="SUPFAM" id="SSF47807">
    <property type="entry name" value="5' to 3' exonuclease, C-terminal subdomain"/>
    <property type="match status" value="1"/>
</dbReference>
<feature type="region of interest" description="Disordered" evidence="17">
    <location>
        <begin position="809"/>
        <end position="830"/>
    </location>
</feature>
<feature type="domain" description="XPG N-terminal" evidence="19">
    <location>
        <begin position="67"/>
        <end position="165"/>
    </location>
</feature>
<reference evidence="20 21" key="1">
    <citation type="submission" date="2017-09" db="EMBL/GenBank/DDBJ databases">
        <authorList>
            <consortium name="International Durum Wheat Genome Sequencing Consortium (IDWGSC)"/>
            <person name="Milanesi L."/>
        </authorList>
    </citation>
    <scope>NUCLEOTIDE SEQUENCE [LARGE SCALE GENOMIC DNA]</scope>
    <source>
        <strain evidence="21">cv. Svevo</strain>
    </source>
</reference>
<evidence type="ECO:0000256" key="4">
    <source>
        <dbReference type="ARBA" id="ARBA00020324"/>
    </source>
</evidence>
<dbReference type="InterPro" id="IPR008918">
    <property type="entry name" value="HhH2"/>
</dbReference>
<keyword evidence="7" id="KW-0227">DNA damage</keyword>
<feature type="compositionally biased region" description="Basic residues" evidence="17">
    <location>
        <begin position="770"/>
        <end position="780"/>
    </location>
</feature>
<keyword evidence="5" id="KW-0540">Nuclease</keyword>
<dbReference type="PRINTS" id="PR00853">
    <property type="entry name" value="XPGRADSUPER"/>
</dbReference>
<keyword evidence="15" id="KW-0539">Nucleus</keyword>
<dbReference type="InterPro" id="IPR019974">
    <property type="entry name" value="XPG_CS"/>
</dbReference>
<feature type="compositionally biased region" description="Polar residues" evidence="17">
    <location>
        <begin position="637"/>
        <end position="647"/>
    </location>
</feature>
<dbReference type="PANTHER" id="PTHR11081:SF65">
    <property type="entry name" value="DNA DAMAGE-INDUCIBLE PROTEIN DIN7-RELATED"/>
    <property type="match status" value="1"/>
</dbReference>
<dbReference type="FunFam" id="3.40.50.1010:FF:000002">
    <property type="entry name" value="Exonuclease 1, putative"/>
    <property type="match status" value="1"/>
</dbReference>
<comment type="subcellular location">
    <subcellularLocation>
        <location evidence="2">Nucleus</location>
    </subcellularLocation>
</comment>
<dbReference type="AlphaFoldDB" id="A0A9R0RQV8"/>
<keyword evidence="8" id="KW-0228">DNA excision</keyword>
<keyword evidence="6" id="KW-0479">Metal-binding</keyword>
<dbReference type="SMART" id="SM00279">
    <property type="entry name" value="HhH2"/>
    <property type="match status" value="1"/>
</dbReference>
<comment type="cofactor">
    <cofactor evidence="1">
        <name>Mg(2+)</name>
        <dbReference type="ChEBI" id="CHEBI:18420"/>
    </cofactor>
</comment>
<dbReference type="SMART" id="SM00484">
    <property type="entry name" value="XPGI"/>
    <property type="match status" value="1"/>
</dbReference>
<dbReference type="Gene3D" id="1.10.150.20">
    <property type="entry name" value="5' to 3' exonuclease, C-terminal subdomain"/>
    <property type="match status" value="1"/>
</dbReference>
<feature type="compositionally biased region" description="Polar residues" evidence="17">
    <location>
        <begin position="488"/>
        <end position="502"/>
    </location>
</feature>
<keyword evidence="12" id="KW-0267">Excision nuclease</keyword>
<dbReference type="InterPro" id="IPR037315">
    <property type="entry name" value="EXO1_H3TH"/>
</dbReference>
<dbReference type="GO" id="GO:0035312">
    <property type="term" value="F:5'-3' DNA exonuclease activity"/>
    <property type="evidence" value="ECO:0007669"/>
    <property type="project" value="InterPro"/>
</dbReference>
<dbReference type="EMBL" id="LT934115">
    <property type="protein sequence ID" value="VAH64677.1"/>
    <property type="molecule type" value="Genomic_DNA"/>
</dbReference>
<dbReference type="Gene3D" id="3.40.50.1010">
    <property type="entry name" value="5'-nuclease"/>
    <property type="match status" value="1"/>
</dbReference>
<gene>
    <name evidence="20" type="ORF">TRITD_3Av1G199310</name>
</gene>
<dbReference type="InterPro" id="IPR044752">
    <property type="entry name" value="PIN-like_EXO1"/>
</dbReference>
<evidence type="ECO:0000256" key="11">
    <source>
        <dbReference type="ARBA" id="ARBA00022842"/>
    </source>
</evidence>
<dbReference type="GO" id="GO:0003677">
    <property type="term" value="F:DNA binding"/>
    <property type="evidence" value="ECO:0007669"/>
    <property type="project" value="UniProtKB-KW"/>
</dbReference>
<accession>A0A9R0RQV8</accession>
<proteinExistence type="inferred from homology"/>
<feature type="region of interest" description="Disordered" evidence="17">
    <location>
        <begin position="623"/>
        <end position="694"/>
    </location>
</feature>
<dbReference type="CDD" id="cd09908">
    <property type="entry name" value="H3TH_EXO1"/>
    <property type="match status" value="1"/>
</dbReference>
<keyword evidence="9" id="KW-0378">Hydrolase</keyword>
<evidence type="ECO:0000256" key="2">
    <source>
        <dbReference type="ARBA" id="ARBA00004123"/>
    </source>
</evidence>
<dbReference type="InterPro" id="IPR006086">
    <property type="entry name" value="XPG-I_dom"/>
</dbReference>
<name>A0A9R0RQV8_TRITD</name>
<dbReference type="Gramene" id="TRITD3Av1G199310.2">
    <property type="protein sequence ID" value="TRITD3Av1G199310.2"/>
    <property type="gene ID" value="TRITD3Av1G199310"/>
</dbReference>
<feature type="compositionally biased region" description="Pro residues" evidence="17">
    <location>
        <begin position="23"/>
        <end position="42"/>
    </location>
</feature>
<evidence type="ECO:0000256" key="1">
    <source>
        <dbReference type="ARBA" id="ARBA00001946"/>
    </source>
</evidence>
<feature type="compositionally biased region" description="Basic and acidic residues" evidence="17">
    <location>
        <begin position="503"/>
        <end position="512"/>
    </location>
</feature>
<evidence type="ECO:0000256" key="8">
    <source>
        <dbReference type="ARBA" id="ARBA00022769"/>
    </source>
</evidence>
<dbReference type="SUPFAM" id="SSF88723">
    <property type="entry name" value="PIN domain-like"/>
    <property type="match status" value="1"/>
</dbReference>
<dbReference type="InterPro" id="IPR006084">
    <property type="entry name" value="XPG/Rad2"/>
</dbReference>
<dbReference type="GO" id="GO:0017108">
    <property type="term" value="F:5'-flap endonuclease activity"/>
    <property type="evidence" value="ECO:0007669"/>
    <property type="project" value="TreeGrafter"/>
</dbReference>
<keyword evidence="10" id="KW-0269">Exonuclease</keyword>
<evidence type="ECO:0000259" key="19">
    <source>
        <dbReference type="SMART" id="SM00485"/>
    </source>
</evidence>
<feature type="region of interest" description="Disordered" evidence="17">
    <location>
        <begin position="850"/>
        <end position="892"/>
    </location>
</feature>
<evidence type="ECO:0000313" key="20">
    <source>
        <dbReference type="EMBL" id="VAH64677.1"/>
    </source>
</evidence>
<feature type="region of interest" description="Disordered" evidence="17">
    <location>
        <begin position="767"/>
        <end position="796"/>
    </location>
</feature>
<dbReference type="Proteomes" id="UP000324705">
    <property type="component" value="Chromosome 3A"/>
</dbReference>
<evidence type="ECO:0000313" key="21">
    <source>
        <dbReference type="Proteomes" id="UP000324705"/>
    </source>
</evidence>
<evidence type="ECO:0000256" key="6">
    <source>
        <dbReference type="ARBA" id="ARBA00022723"/>
    </source>
</evidence>
<protein>
    <recommendedName>
        <fullName evidence="4">Exonuclease 1</fullName>
    </recommendedName>
</protein>
<evidence type="ECO:0000256" key="3">
    <source>
        <dbReference type="ARBA" id="ARBA00010563"/>
    </source>
</evidence>
<keyword evidence="13" id="KW-0238">DNA-binding</keyword>
<dbReference type="CDD" id="cd09857">
    <property type="entry name" value="PIN_EXO1"/>
    <property type="match status" value="1"/>
</dbReference>
<keyword evidence="21" id="KW-1185">Reference proteome</keyword>
<evidence type="ECO:0000256" key="13">
    <source>
        <dbReference type="ARBA" id="ARBA00023125"/>
    </source>
</evidence>
<keyword evidence="11" id="KW-0460">Magnesium</keyword>
<dbReference type="PANTHER" id="PTHR11081">
    <property type="entry name" value="FLAP ENDONUCLEASE FAMILY MEMBER"/>
    <property type="match status" value="1"/>
</dbReference>
<feature type="compositionally biased region" description="Acidic residues" evidence="17">
    <location>
        <begin position="626"/>
        <end position="636"/>
    </location>
</feature>
<dbReference type="GO" id="GO:0006281">
    <property type="term" value="P:DNA repair"/>
    <property type="evidence" value="ECO:0007669"/>
    <property type="project" value="UniProtKB-KW"/>
</dbReference>